<evidence type="ECO:0008006" key="5">
    <source>
        <dbReference type="Google" id="ProtNLM"/>
    </source>
</evidence>
<feature type="region of interest" description="Disordered" evidence="1">
    <location>
        <begin position="21"/>
        <end position="79"/>
    </location>
</feature>
<protein>
    <recommendedName>
        <fullName evidence="5">ZP domain-containing protein</fullName>
    </recommendedName>
</protein>
<evidence type="ECO:0000313" key="4">
    <source>
        <dbReference type="Proteomes" id="UP000507470"/>
    </source>
</evidence>
<dbReference type="OrthoDB" id="6191669at2759"/>
<dbReference type="EMBL" id="CACVKT020001665">
    <property type="protein sequence ID" value="CAC5370271.1"/>
    <property type="molecule type" value="Genomic_DNA"/>
</dbReference>
<evidence type="ECO:0000256" key="1">
    <source>
        <dbReference type="SAM" id="MobiDB-lite"/>
    </source>
</evidence>
<gene>
    <name evidence="3" type="ORF">MCOR_9183</name>
</gene>
<feature type="signal peptide" evidence="2">
    <location>
        <begin position="1"/>
        <end position="23"/>
    </location>
</feature>
<feature type="compositionally biased region" description="Polar residues" evidence="1">
    <location>
        <begin position="21"/>
        <end position="36"/>
    </location>
</feature>
<proteinExistence type="predicted"/>
<feature type="chain" id="PRO_5026862208" description="ZP domain-containing protein" evidence="2">
    <location>
        <begin position="24"/>
        <end position="374"/>
    </location>
</feature>
<name>A0A6J8ALN0_MYTCO</name>
<feature type="compositionally biased region" description="Low complexity" evidence="1">
    <location>
        <begin position="55"/>
        <end position="78"/>
    </location>
</feature>
<reference evidence="3 4" key="1">
    <citation type="submission" date="2020-06" db="EMBL/GenBank/DDBJ databases">
        <authorList>
            <person name="Li R."/>
            <person name="Bekaert M."/>
        </authorList>
    </citation>
    <scope>NUCLEOTIDE SEQUENCE [LARGE SCALE GENOMIC DNA]</scope>
    <source>
        <strain evidence="4">wild</strain>
    </source>
</reference>
<feature type="compositionally biased region" description="Low complexity" evidence="1">
    <location>
        <begin position="37"/>
        <end position="47"/>
    </location>
</feature>
<keyword evidence="2" id="KW-0732">Signal</keyword>
<keyword evidence="4" id="KW-1185">Reference proteome</keyword>
<organism evidence="3 4">
    <name type="scientific">Mytilus coruscus</name>
    <name type="common">Sea mussel</name>
    <dbReference type="NCBI Taxonomy" id="42192"/>
    <lineage>
        <taxon>Eukaryota</taxon>
        <taxon>Metazoa</taxon>
        <taxon>Spiralia</taxon>
        <taxon>Lophotrochozoa</taxon>
        <taxon>Mollusca</taxon>
        <taxon>Bivalvia</taxon>
        <taxon>Autobranchia</taxon>
        <taxon>Pteriomorphia</taxon>
        <taxon>Mytilida</taxon>
        <taxon>Mytiloidea</taxon>
        <taxon>Mytilidae</taxon>
        <taxon>Mytilinae</taxon>
        <taxon>Mytilus</taxon>
    </lineage>
</organism>
<sequence>MHIFRFQFYYCAIIASTLSPSTADPTKATAQPTQSVTPTAHPASPTAQPAPPTTQPTQTASPTAQPVTPTAQPETTATKSTSPYLKFECATNGFITDILGVNKEDVVILNGSSSCHLKEVGCKWQNQTKLDVLHVEGENSSEIVGGKHAHFYQLECKTAGAFVASVNTSIQLANPATTDFKQEIKKPTEPTKTIRLTITHKNGAPATTVHIGDPLLLTITGPDNYTVAPISCNASSTLDSDYVLWTNTSCASEDTAVMESTWEQNNTNHNIISITMYGFRFVKSTKVMVTCSAMFCPNDFDCSSGTCDGFQPVASGRKKRHAGVETNSENGYIEESLSTFFTVVDNRMDTSACSGTFSSVFTYVTAFALMLALI</sequence>
<evidence type="ECO:0000256" key="2">
    <source>
        <dbReference type="SAM" id="SignalP"/>
    </source>
</evidence>
<dbReference type="Proteomes" id="UP000507470">
    <property type="component" value="Unassembled WGS sequence"/>
</dbReference>
<evidence type="ECO:0000313" key="3">
    <source>
        <dbReference type="EMBL" id="CAC5370271.1"/>
    </source>
</evidence>
<accession>A0A6J8ALN0</accession>
<dbReference type="AlphaFoldDB" id="A0A6J8ALN0"/>